<dbReference type="STRING" id="847.BRW83_1593"/>
<dbReference type="Gene3D" id="2.130.10.30">
    <property type="entry name" value="Regulator of chromosome condensation 1/beta-lactamase-inhibitor protein II"/>
    <property type="match status" value="1"/>
</dbReference>
<evidence type="ECO:0008006" key="4">
    <source>
        <dbReference type="Google" id="ProtNLM"/>
    </source>
</evidence>
<dbReference type="SUPFAM" id="SSF50985">
    <property type="entry name" value="RCC1/BLIP-II"/>
    <property type="match status" value="1"/>
</dbReference>
<dbReference type="InterPro" id="IPR000408">
    <property type="entry name" value="Reg_chr_condens"/>
</dbReference>
<dbReference type="PROSITE" id="PS50012">
    <property type="entry name" value="RCC1_3"/>
    <property type="match status" value="1"/>
</dbReference>
<dbReference type="Pfam" id="PF13540">
    <property type="entry name" value="RCC1_2"/>
    <property type="match status" value="1"/>
</dbReference>
<protein>
    <recommendedName>
        <fullName evidence="4">Regulator of chromosome condensation (RCC1)</fullName>
    </recommendedName>
</protein>
<dbReference type="AlphaFoldDB" id="C3X8T7"/>
<sequence length="400" mass="44987">MNSQPIFARTRMLIGMTGMIILIHFPPVMAQILPATSVFAVDMSFHEPNGFDKRLLIVDKGGILWQTGNLEDVKKNHTAQSASNRQDDKPDPVQAYPIRNHVKSVSALYAVFIIDDNDILWGWGKTANGQLLISTDSNIVIPEKDPIKILTDVQSVLGNDYTVLAIRKDNTLWAWGHSSTLRGDNLPGPLNRPRKILDHVVTVVNSDNHAVALKEDGTLWTWGNNECGGLGNGHSGYENYRPTPMDMGLFGGKRILSIAARSNENIVLTENNTLWYWGNDNGYKPYCMNEPVSLPEPLKKKIPEKLEKLVYEKTYLWGGALYALDTGHTLYYMASVNPDPSYDIDVTKIDKNVSEVISTTDWLAILKKDGTVWIKKYPHTNEPFISVHFVQPKQNDHDYK</sequence>
<evidence type="ECO:0000256" key="1">
    <source>
        <dbReference type="SAM" id="MobiDB-lite"/>
    </source>
</evidence>
<reference evidence="2 3" key="1">
    <citation type="submission" date="2009-02" db="EMBL/GenBank/DDBJ databases">
        <title>The Genome Sequence of Oxalobacter formigenes OXCC13.</title>
        <authorList>
            <consortium name="The Broad Institute Genome Sequencing Platform"/>
            <person name="Ward D."/>
            <person name="Young S.K."/>
            <person name="Kodira C.D."/>
            <person name="Zeng Q."/>
            <person name="Koehrsen M."/>
            <person name="Alvarado L."/>
            <person name="Berlin A."/>
            <person name="Borenstein D."/>
            <person name="Chen Z."/>
            <person name="Engels R."/>
            <person name="Freedman E."/>
            <person name="Gellesch M."/>
            <person name="Goldberg J."/>
            <person name="Griggs A."/>
            <person name="Gujja S."/>
            <person name="Heiman D."/>
            <person name="Hepburn T."/>
            <person name="Howarth C."/>
            <person name="Jen D."/>
            <person name="Larson L."/>
            <person name="Lewis B."/>
            <person name="Mehta T."/>
            <person name="Park D."/>
            <person name="Pearson M."/>
            <person name="Roberts A."/>
            <person name="Saif S."/>
            <person name="Shea T."/>
            <person name="Shenoy N."/>
            <person name="Sisk P."/>
            <person name="Stolte C."/>
            <person name="Sykes S."/>
            <person name="Walk T."/>
            <person name="White J."/>
            <person name="Yandava C."/>
            <person name="Allison M.J."/>
            <person name="Lander E."/>
            <person name="Nusbaum C."/>
            <person name="Galagan J."/>
            <person name="Birren B."/>
        </authorList>
    </citation>
    <scope>NUCLEOTIDE SEQUENCE [LARGE SCALE GENOMIC DNA]</scope>
    <source>
        <strain evidence="2 3">OXCC13</strain>
    </source>
</reference>
<gene>
    <name evidence="2" type="ORF">OFBG_00641</name>
</gene>
<accession>C3X8T7</accession>
<evidence type="ECO:0000313" key="2">
    <source>
        <dbReference type="EMBL" id="EEO29613.1"/>
    </source>
</evidence>
<dbReference type="RefSeq" id="WP_005880224.1">
    <property type="nucleotide sequence ID" value="NZ_CP019430.1"/>
</dbReference>
<name>C3X8T7_OXAFO</name>
<dbReference type="EMBL" id="GG658170">
    <property type="protein sequence ID" value="EEO29613.1"/>
    <property type="molecule type" value="Genomic_DNA"/>
</dbReference>
<dbReference type="InterPro" id="IPR009091">
    <property type="entry name" value="RCC1/BLIP-II"/>
</dbReference>
<dbReference type="InterPro" id="IPR051553">
    <property type="entry name" value="Ran_GTPase-activating"/>
</dbReference>
<dbReference type="PANTHER" id="PTHR45982:SF1">
    <property type="entry name" value="REGULATOR OF CHROMOSOME CONDENSATION"/>
    <property type="match status" value="1"/>
</dbReference>
<dbReference type="PANTHER" id="PTHR45982">
    <property type="entry name" value="REGULATOR OF CHROMOSOME CONDENSATION"/>
    <property type="match status" value="1"/>
</dbReference>
<dbReference type="eggNOG" id="COG5184">
    <property type="taxonomic scope" value="Bacteria"/>
</dbReference>
<feature type="region of interest" description="Disordered" evidence="1">
    <location>
        <begin position="75"/>
        <end position="94"/>
    </location>
</feature>
<proteinExistence type="predicted"/>
<keyword evidence="3" id="KW-1185">Reference proteome</keyword>
<dbReference type="HOGENOM" id="CLU_688570_0_0_4"/>
<organism evidence="2 3">
    <name type="scientific">Oxalobacter formigenes OXCC13</name>
    <dbReference type="NCBI Taxonomy" id="556269"/>
    <lineage>
        <taxon>Bacteria</taxon>
        <taxon>Pseudomonadati</taxon>
        <taxon>Pseudomonadota</taxon>
        <taxon>Betaproteobacteria</taxon>
        <taxon>Burkholderiales</taxon>
        <taxon>Oxalobacteraceae</taxon>
        <taxon>Oxalobacter</taxon>
    </lineage>
</organism>
<evidence type="ECO:0000313" key="3">
    <source>
        <dbReference type="Proteomes" id="UP000005089"/>
    </source>
</evidence>
<dbReference type="OrthoDB" id="8577868at2"/>
<dbReference type="Proteomes" id="UP000005089">
    <property type="component" value="Unassembled WGS sequence"/>
</dbReference>
<dbReference type="GeneID" id="77135449"/>